<gene>
    <name evidence="6" type="ORF">NCGR_LOCUS51728</name>
</gene>
<organism evidence="6 7">
    <name type="scientific">Miscanthus lutarioriparius</name>
    <dbReference type="NCBI Taxonomy" id="422564"/>
    <lineage>
        <taxon>Eukaryota</taxon>
        <taxon>Viridiplantae</taxon>
        <taxon>Streptophyta</taxon>
        <taxon>Embryophyta</taxon>
        <taxon>Tracheophyta</taxon>
        <taxon>Spermatophyta</taxon>
        <taxon>Magnoliopsida</taxon>
        <taxon>Liliopsida</taxon>
        <taxon>Poales</taxon>
        <taxon>Poaceae</taxon>
        <taxon>PACMAD clade</taxon>
        <taxon>Panicoideae</taxon>
        <taxon>Andropogonodae</taxon>
        <taxon>Andropogoneae</taxon>
        <taxon>Saccharinae</taxon>
        <taxon>Miscanthus</taxon>
    </lineage>
</organism>
<dbReference type="GO" id="GO:0008270">
    <property type="term" value="F:zinc ion binding"/>
    <property type="evidence" value="ECO:0007669"/>
    <property type="project" value="UniProtKB-KW"/>
</dbReference>
<keyword evidence="1" id="KW-0479">Metal-binding</keyword>
<proteinExistence type="predicted"/>
<evidence type="ECO:0000313" key="7">
    <source>
        <dbReference type="Proteomes" id="UP000604825"/>
    </source>
</evidence>
<sequence>MTNTQLSGVLRERDACWEYCDKLDGNKVRCRFCHKVLNGGISRLKFHLSQIPSKGVNPCTKVKEDVIDKVKAIISAKEEYKEFQLLKRQRVAELKQEYSNDRTKVNLEQQIGKQYEVYVNYFEDHN</sequence>
<evidence type="ECO:0000256" key="3">
    <source>
        <dbReference type="ARBA" id="ARBA00022833"/>
    </source>
</evidence>
<dbReference type="GO" id="GO:0003677">
    <property type="term" value="F:DNA binding"/>
    <property type="evidence" value="ECO:0007669"/>
    <property type="project" value="InterPro"/>
</dbReference>
<feature type="domain" description="BED-type" evidence="5">
    <location>
        <begin position="11"/>
        <end position="66"/>
    </location>
</feature>
<dbReference type="Proteomes" id="UP000604825">
    <property type="component" value="Unassembled WGS sequence"/>
</dbReference>
<comment type="caution">
    <text evidence="6">The sequence shown here is derived from an EMBL/GenBank/DDBJ whole genome shotgun (WGS) entry which is preliminary data.</text>
</comment>
<keyword evidence="7" id="KW-1185">Reference proteome</keyword>
<dbReference type="Pfam" id="PF02892">
    <property type="entry name" value="zf-BED"/>
    <property type="match status" value="1"/>
</dbReference>
<keyword evidence="3" id="KW-0862">Zinc</keyword>
<evidence type="ECO:0000256" key="1">
    <source>
        <dbReference type="ARBA" id="ARBA00022723"/>
    </source>
</evidence>
<evidence type="ECO:0000256" key="4">
    <source>
        <dbReference type="PROSITE-ProRule" id="PRU00027"/>
    </source>
</evidence>
<protein>
    <recommendedName>
        <fullName evidence="5">BED-type domain-containing protein</fullName>
    </recommendedName>
</protein>
<dbReference type="EMBL" id="CAJGYO010000014">
    <property type="protein sequence ID" value="CAD6268423.1"/>
    <property type="molecule type" value="Genomic_DNA"/>
</dbReference>
<dbReference type="PANTHER" id="PTHR46951:SF2">
    <property type="entry name" value="BED-TYPE DOMAIN-CONTAINING PROTEIN"/>
    <property type="match status" value="1"/>
</dbReference>
<accession>A0A811RDT1</accession>
<dbReference type="InterPro" id="IPR003656">
    <property type="entry name" value="Znf_BED"/>
</dbReference>
<dbReference type="PANTHER" id="PTHR46951">
    <property type="entry name" value="BED-TYPE DOMAIN-CONTAINING PROTEIN"/>
    <property type="match status" value="1"/>
</dbReference>
<reference evidence="6" key="1">
    <citation type="submission" date="2020-10" db="EMBL/GenBank/DDBJ databases">
        <authorList>
            <person name="Han B."/>
            <person name="Lu T."/>
            <person name="Zhao Q."/>
            <person name="Huang X."/>
            <person name="Zhao Y."/>
        </authorList>
    </citation>
    <scope>NUCLEOTIDE SEQUENCE</scope>
</reference>
<evidence type="ECO:0000259" key="5">
    <source>
        <dbReference type="PROSITE" id="PS50808"/>
    </source>
</evidence>
<name>A0A811RDT1_9POAL</name>
<dbReference type="AlphaFoldDB" id="A0A811RDT1"/>
<keyword evidence="2 4" id="KW-0863">Zinc-finger</keyword>
<dbReference type="PROSITE" id="PS50808">
    <property type="entry name" value="ZF_BED"/>
    <property type="match status" value="1"/>
</dbReference>
<dbReference type="OrthoDB" id="692752at2759"/>
<evidence type="ECO:0000256" key="2">
    <source>
        <dbReference type="ARBA" id="ARBA00022771"/>
    </source>
</evidence>
<evidence type="ECO:0000313" key="6">
    <source>
        <dbReference type="EMBL" id="CAD6268423.1"/>
    </source>
</evidence>